<dbReference type="GO" id="GO:0005109">
    <property type="term" value="F:frizzled binding"/>
    <property type="evidence" value="ECO:0007669"/>
    <property type="project" value="TreeGrafter"/>
</dbReference>
<keyword evidence="7" id="KW-1015">Disulfide bond</keyword>
<evidence type="ECO:0000256" key="8">
    <source>
        <dbReference type="ARBA" id="ARBA00023288"/>
    </source>
</evidence>
<comment type="function">
    <text evidence="9">Ligand for members of the frizzled family of seven transmembrane receptors.</text>
</comment>
<dbReference type="InterPro" id="IPR043158">
    <property type="entry name" value="Wnt_C"/>
</dbReference>
<evidence type="ECO:0000313" key="11">
    <source>
        <dbReference type="Proteomes" id="UP000005408"/>
    </source>
</evidence>
<dbReference type="GO" id="GO:0045165">
    <property type="term" value="P:cell fate commitment"/>
    <property type="evidence" value="ECO:0007669"/>
    <property type="project" value="TreeGrafter"/>
</dbReference>
<dbReference type="GO" id="GO:0030182">
    <property type="term" value="P:neuron differentiation"/>
    <property type="evidence" value="ECO:0007669"/>
    <property type="project" value="TreeGrafter"/>
</dbReference>
<dbReference type="GO" id="GO:0060070">
    <property type="term" value="P:canonical Wnt signaling pathway"/>
    <property type="evidence" value="ECO:0007669"/>
    <property type="project" value="TreeGrafter"/>
</dbReference>
<evidence type="ECO:0000256" key="5">
    <source>
        <dbReference type="ARBA" id="ARBA00022530"/>
    </source>
</evidence>
<dbReference type="FunFam" id="3.30.2460.20:FF:000001">
    <property type="entry name" value="Wnt homolog"/>
    <property type="match status" value="1"/>
</dbReference>
<evidence type="ECO:0000256" key="2">
    <source>
        <dbReference type="ARBA" id="ARBA00005683"/>
    </source>
</evidence>
<evidence type="ECO:0000256" key="7">
    <source>
        <dbReference type="ARBA" id="ARBA00023157"/>
    </source>
</evidence>
<comment type="similarity">
    <text evidence="2 9">Belongs to the Wnt family.</text>
</comment>
<evidence type="ECO:0000256" key="9">
    <source>
        <dbReference type="RuleBase" id="RU003500"/>
    </source>
</evidence>
<evidence type="ECO:0000256" key="4">
    <source>
        <dbReference type="ARBA" id="ARBA00022525"/>
    </source>
</evidence>
<dbReference type="EnsemblMetazoa" id="G24701.1">
    <property type="protein sequence ID" value="G24701.1:cds"/>
    <property type="gene ID" value="G24701"/>
</dbReference>
<evidence type="ECO:0000313" key="10">
    <source>
        <dbReference type="EnsemblMetazoa" id="G24701.1:cds"/>
    </source>
</evidence>
<name>A0A8W8KNX6_MAGGI</name>
<reference evidence="10" key="1">
    <citation type="submission" date="2022-08" db="UniProtKB">
        <authorList>
            <consortium name="EnsemblMetazoa"/>
        </authorList>
    </citation>
    <scope>IDENTIFICATION</scope>
    <source>
        <strain evidence="10">05x7-T-G4-1.051#20</strain>
    </source>
</reference>
<dbReference type="SMART" id="SM00097">
    <property type="entry name" value="WNT1"/>
    <property type="match status" value="1"/>
</dbReference>
<dbReference type="PANTHER" id="PTHR12027">
    <property type="entry name" value="WNT RELATED"/>
    <property type="match status" value="1"/>
</dbReference>
<dbReference type="GO" id="GO:0005125">
    <property type="term" value="F:cytokine activity"/>
    <property type="evidence" value="ECO:0007669"/>
    <property type="project" value="TreeGrafter"/>
</dbReference>
<dbReference type="InterPro" id="IPR018161">
    <property type="entry name" value="Wnt_CS"/>
</dbReference>
<keyword evidence="8" id="KW-0449">Lipoprotein</keyword>
<dbReference type="Pfam" id="PF00110">
    <property type="entry name" value="wnt"/>
    <property type="match status" value="1"/>
</dbReference>
<evidence type="ECO:0000256" key="6">
    <source>
        <dbReference type="ARBA" id="ARBA00022687"/>
    </source>
</evidence>
<dbReference type="AlphaFoldDB" id="A0A8W8KNX6"/>
<protein>
    <recommendedName>
        <fullName evidence="9">Protein Wnt</fullName>
    </recommendedName>
</protein>
<keyword evidence="5" id="KW-0272">Extracellular matrix</keyword>
<sequence>MYPDVTASAIQGIQIGVHECQNQLRNDRWNCSSLEKKNKNPHASPLLKRGYRETAFAYAISAAGVVHQVAVACSLGKLKSCGCDMSRRGKVRNWEWGGCSHNVDFGEHFSKKFLDSKEKRSKDIHAKINLHNNRAGRLAVIRNVNRKCKCHGMSGSCEMQTCWKATPDFKDVGNRLKRKYRSARKVDVLNKVKTHYKKIRKYTRKTDLLFYEQSPNYCDPNPEVDAPGTSGRLCNKTSSGVDNCETLCCGRGYNTLRVRRTERCDCKFHWCCYVVCQTCEYNEWVTRQQEFPKGIVGQTAFRGGLVENKLIREWCDDSSVAKVVFGFTTFIAKQKAACGVAQVAQSSLKTIKGNAHGIYQSQFSICVTSPSSMIKQ</sequence>
<dbReference type="CDD" id="cd19342">
    <property type="entry name" value="Wnt_Wnt10"/>
    <property type="match status" value="1"/>
</dbReference>
<keyword evidence="4" id="KW-0964">Secreted</keyword>
<evidence type="ECO:0000256" key="3">
    <source>
        <dbReference type="ARBA" id="ARBA00022473"/>
    </source>
</evidence>
<proteinExistence type="inferred from homology"/>
<dbReference type="GO" id="GO:0005615">
    <property type="term" value="C:extracellular space"/>
    <property type="evidence" value="ECO:0007669"/>
    <property type="project" value="TreeGrafter"/>
</dbReference>
<keyword evidence="6 9" id="KW-0879">Wnt signaling pathway</keyword>
<keyword evidence="3 9" id="KW-0217">Developmental protein</keyword>
<evidence type="ECO:0000256" key="1">
    <source>
        <dbReference type="ARBA" id="ARBA00004498"/>
    </source>
</evidence>
<dbReference type="Gene3D" id="3.30.2460.20">
    <property type="match status" value="1"/>
</dbReference>
<dbReference type="InterPro" id="IPR005817">
    <property type="entry name" value="Wnt"/>
</dbReference>
<dbReference type="Proteomes" id="UP000005408">
    <property type="component" value="Unassembled WGS sequence"/>
</dbReference>
<accession>A0A8W8KNX6</accession>
<organism evidence="10 11">
    <name type="scientific">Magallana gigas</name>
    <name type="common">Pacific oyster</name>
    <name type="synonym">Crassostrea gigas</name>
    <dbReference type="NCBI Taxonomy" id="29159"/>
    <lineage>
        <taxon>Eukaryota</taxon>
        <taxon>Metazoa</taxon>
        <taxon>Spiralia</taxon>
        <taxon>Lophotrochozoa</taxon>
        <taxon>Mollusca</taxon>
        <taxon>Bivalvia</taxon>
        <taxon>Autobranchia</taxon>
        <taxon>Pteriomorphia</taxon>
        <taxon>Ostreida</taxon>
        <taxon>Ostreoidea</taxon>
        <taxon>Ostreidae</taxon>
        <taxon>Magallana</taxon>
    </lineage>
</organism>
<dbReference type="PROSITE" id="PS00246">
    <property type="entry name" value="WNT1"/>
    <property type="match status" value="1"/>
</dbReference>
<keyword evidence="11" id="KW-1185">Reference proteome</keyword>
<comment type="subcellular location">
    <subcellularLocation>
        <location evidence="1 9">Secreted</location>
        <location evidence="1 9">Extracellular space</location>
        <location evidence="1 9">Extracellular matrix</location>
    </subcellularLocation>
</comment>
<dbReference type="PRINTS" id="PR01349">
    <property type="entry name" value="WNTPROTEIN"/>
</dbReference>
<dbReference type="PANTHER" id="PTHR12027:SF98">
    <property type="entry name" value="PROTEIN WNT"/>
    <property type="match status" value="1"/>
</dbReference>